<sequence length="121" mass="13523">MLELILPWPSKDLSPNARVHWSVRGRAAKKARQQAGLAAVAAGWQAVPMPAGRIHLQVDFYPPTRMRPDDDNMLARFKPARDGIADALGIDDRRFVSHPYVRDEVRRGGQVVVTIKKGDTE</sequence>
<organism evidence="1 2">
    <name type="scientific">Stenotrophomonas koreensis</name>
    <dbReference type="NCBI Taxonomy" id="266128"/>
    <lineage>
        <taxon>Bacteria</taxon>
        <taxon>Pseudomonadati</taxon>
        <taxon>Pseudomonadota</taxon>
        <taxon>Gammaproteobacteria</taxon>
        <taxon>Lysobacterales</taxon>
        <taxon>Lysobacteraceae</taxon>
        <taxon>Stenotrophomonas</taxon>
    </lineage>
</organism>
<dbReference type="OrthoDB" id="6367660at2"/>
<dbReference type="InterPro" id="IPR036614">
    <property type="entry name" value="RusA-like_sf"/>
</dbReference>
<evidence type="ECO:0000313" key="1">
    <source>
        <dbReference type="EMBL" id="KRG60798.1"/>
    </source>
</evidence>
<dbReference type="RefSeq" id="WP_057662390.1">
    <property type="nucleotide sequence ID" value="NZ_LDJH01000002.1"/>
</dbReference>
<dbReference type="STRING" id="266128.ABB25_00980"/>
<dbReference type="SUPFAM" id="SSF103084">
    <property type="entry name" value="Holliday junction resolvase RusA"/>
    <property type="match status" value="1"/>
</dbReference>
<dbReference type="GO" id="GO:0006310">
    <property type="term" value="P:DNA recombination"/>
    <property type="evidence" value="ECO:0007669"/>
    <property type="project" value="InterPro"/>
</dbReference>
<dbReference type="GO" id="GO:0006281">
    <property type="term" value="P:DNA repair"/>
    <property type="evidence" value="ECO:0007669"/>
    <property type="project" value="InterPro"/>
</dbReference>
<dbReference type="GO" id="GO:0000287">
    <property type="term" value="F:magnesium ion binding"/>
    <property type="evidence" value="ECO:0007669"/>
    <property type="project" value="InterPro"/>
</dbReference>
<evidence type="ECO:0000313" key="2">
    <source>
        <dbReference type="Proteomes" id="UP000051254"/>
    </source>
</evidence>
<dbReference type="Proteomes" id="UP000051254">
    <property type="component" value="Unassembled WGS sequence"/>
</dbReference>
<dbReference type="EMBL" id="LDJH01000002">
    <property type="protein sequence ID" value="KRG60798.1"/>
    <property type="molecule type" value="Genomic_DNA"/>
</dbReference>
<dbReference type="AlphaFoldDB" id="A0A0R0C4C6"/>
<dbReference type="Gene3D" id="3.30.1330.70">
    <property type="entry name" value="Holliday junction resolvase RusA"/>
    <property type="match status" value="1"/>
</dbReference>
<gene>
    <name evidence="1" type="ORF">ABB25_00980</name>
</gene>
<keyword evidence="2" id="KW-1185">Reference proteome</keyword>
<proteinExistence type="predicted"/>
<dbReference type="PATRIC" id="fig|266128.3.peg.1265"/>
<accession>A0A0R0C4C6</accession>
<reference evidence="1 2" key="1">
    <citation type="submission" date="2015-05" db="EMBL/GenBank/DDBJ databases">
        <title>Genome sequencing and analysis of members of genus Stenotrophomonas.</title>
        <authorList>
            <person name="Patil P.P."/>
            <person name="Midha S."/>
            <person name="Patil P.B."/>
        </authorList>
    </citation>
    <scope>NUCLEOTIDE SEQUENCE [LARGE SCALE GENOMIC DNA]</scope>
    <source>
        <strain evidence="1 2">DSM 17805</strain>
    </source>
</reference>
<protein>
    <submittedName>
        <fullName evidence="1">Uncharacterized protein</fullName>
    </submittedName>
</protein>
<comment type="caution">
    <text evidence="1">The sequence shown here is derived from an EMBL/GenBank/DDBJ whole genome shotgun (WGS) entry which is preliminary data.</text>
</comment>
<name>A0A0R0C4C6_9GAMM</name>